<comment type="caution">
    <text evidence="4">The sequence shown here is derived from an EMBL/GenBank/DDBJ whole genome shotgun (WGS) entry which is preliminary data.</text>
</comment>
<dbReference type="InterPro" id="IPR025751">
    <property type="entry name" value="RsbRD_N_dom"/>
</dbReference>
<name>A0A9W6PUY5_9ACTN</name>
<dbReference type="InterPro" id="IPR051448">
    <property type="entry name" value="CdaR-like_regulators"/>
</dbReference>
<dbReference type="AlphaFoldDB" id="A0A9W6PUY5"/>
<proteinExistence type="predicted"/>
<accession>A0A9W6PUY5</accession>
<feature type="compositionally biased region" description="Low complexity" evidence="1">
    <location>
        <begin position="391"/>
        <end position="402"/>
    </location>
</feature>
<evidence type="ECO:0000313" key="5">
    <source>
        <dbReference type="Proteomes" id="UP001165124"/>
    </source>
</evidence>
<feature type="domain" description="RsbT co-antagonist protein RsbRD N-terminal" evidence="3">
    <location>
        <begin position="27"/>
        <end position="160"/>
    </location>
</feature>
<reference evidence="4" key="1">
    <citation type="submission" date="2023-02" db="EMBL/GenBank/DDBJ databases">
        <title>Actinomadura rubrobrunea NBRC 14622.</title>
        <authorList>
            <person name="Ichikawa N."/>
            <person name="Sato H."/>
            <person name="Tonouchi N."/>
        </authorList>
    </citation>
    <scope>NUCLEOTIDE SEQUENCE</scope>
    <source>
        <strain evidence="4">NBRC 14622</strain>
    </source>
</reference>
<dbReference type="PANTHER" id="PTHR33744">
    <property type="entry name" value="CARBOHYDRATE DIACID REGULATOR"/>
    <property type="match status" value="1"/>
</dbReference>
<feature type="domain" description="PucR C-terminal helix-turn-helix" evidence="2">
    <location>
        <begin position="328"/>
        <end position="386"/>
    </location>
</feature>
<feature type="region of interest" description="Disordered" evidence="1">
    <location>
        <begin position="391"/>
        <end position="414"/>
    </location>
</feature>
<dbReference type="Pfam" id="PF14361">
    <property type="entry name" value="RsbRD_N"/>
    <property type="match status" value="1"/>
</dbReference>
<evidence type="ECO:0000259" key="3">
    <source>
        <dbReference type="Pfam" id="PF14361"/>
    </source>
</evidence>
<protein>
    <submittedName>
        <fullName evidence="4">PucR family transcriptional regulator</fullName>
    </submittedName>
</protein>
<dbReference type="InterPro" id="IPR042070">
    <property type="entry name" value="PucR_C-HTH_sf"/>
</dbReference>
<evidence type="ECO:0000256" key="1">
    <source>
        <dbReference type="SAM" id="MobiDB-lite"/>
    </source>
</evidence>
<dbReference type="Pfam" id="PF13556">
    <property type="entry name" value="HTH_30"/>
    <property type="match status" value="1"/>
</dbReference>
<gene>
    <name evidence="4" type="ORF">Arub01_17930</name>
</gene>
<dbReference type="InterPro" id="IPR025736">
    <property type="entry name" value="PucR_C-HTH_dom"/>
</dbReference>
<keyword evidence="5" id="KW-1185">Reference proteome</keyword>
<sequence>MLLVEEVEEFSRASRDQFQRAIRTRVPELTARLVGQLRSIETAYRNVPAHEPPQWIARSYHRFLDALALPAAEVPATLDVPRRTGARRGRQGVPERALLRAYHLGGRLLSAAAMEWAAEEGLRSAETRLFIETLWTIVDEHSAAAIDALHQARQEPADRRVAGYLLDALLNGETHQSLVRAVARSLPVCPTGRYAVVVRHPVGGGSVDPDDQPPVARGIRLLWRAHGVSAVAVAPLGDRRPGDLVDTLSKARDLRTGISAAVRGLAELGEARRQAESAARTLRGPGVALLEERLPTAMLNAAPDLARRLQFRVLAPLFELDAQRREQLLETLEQWLAVDGSVSAAATALYCHRNTVLNRLRRIEQLTGKNLSSPRDLIELGLAVQAYRQLSTPSPAGAAPSPRESREGPVRADG</sequence>
<dbReference type="Proteomes" id="UP001165124">
    <property type="component" value="Unassembled WGS sequence"/>
</dbReference>
<dbReference type="EMBL" id="BSRZ01000003">
    <property type="protein sequence ID" value="GLW63549.1"/>
    <property type="molecule type" value="Genomic_DNA"/>
</dbReference>
<evidence type="ECO:0000259" key="2">
    <source>
        <dbReference type="Pfam" id="PF13556"/>
    </source>
</evidence>
<organism evidence="4 5">
    <name type="scientific">Actinomadura rubrobrunea</name>
    <dbReference type="NCBI Taxonomy" id="115335"/>
    <lineage>
        <taxon>Bacteria</taxon>
        <taxon>Bacillati</taxon>
        <taxon>Actinomycetota</taxon>
        <taxon>Actinomycetes</taxon>
        <taxon>Streptosporangiales</taxon>
        <taxon>Thermomonosporaceae</taxon>
        <taxon>Actinomadura</taxon>
    </lineage>
</organism>
<dbReference type="Gene3D" id="1.10.10.2840">
    <property type="entry name" value="PucR C-terminal helix-turn-helix domain"/>
    <property type="match status" value="1"/>
</dbReference>
<feature type="compositionally biased region" description="Basic and acidic residues" evidence="1">
    <location>
        <begin position="403"/>
        <end position="414"/>
    </location>
</feature>
<dbReference type="PANTHER" id="PTHR33744:SF1">
    <property type="entry name" value="DNA-BINDING TRANSCRIPTIONAL ACTIVATOR ADER"/>
    <property type="match status" value="1"/>
</dbReference>
<evidence type="ECO:0000313" key="4">
    <source>
        <dbReference type="EMBL" id="GLW63549.1"/>
    </source>
</evidence>